<accession>A0A381DH03</accession>
<evidence type="ECO:0000259" key="2">
    <source>
        <dbReference type="Pfam" id="PF01432"/>
    </source>
</evidence>
<dbReference type="Gene3D" id="1.20.140.70">
    <property type="entry name" value="Oligopeptidase f, N-terminal domain"/>
    <property type="match status" value="1"/>
</dbReference>
<dbReference type="RefSeq" id="WP_089182442.1">
    <property type="nucleotide sequence ID" value="NZ_CP043427.1"/>
</dbReference>
<comment type="similarity">
    <text evidence="1">Belongs to the peptidase M3 family.</text>
</comment>
<dbReference type="InterPro" id="IPR042088">
    <property type="entry name" value="OligoPept_F_C"/>
</dbReference>
<dbReference type="AlphaFoldDB" id="A0A381DH03"/>
<dbReference type="GO" id="GO:0006508">
    <property type="term" value="P:proteolysis"/>
    <property type="evidence" value="ECO:0007669"/>
    <property type="project" value="UniProtKB-KW"/>
</dbReference>
<proteinExistence type="inferred from homology"/>
<evidence type="ECO:0000313" key="4">
    <source>
        <dbReference type="EMBL" id="SUX09718.1"/>
    </source>
</evidence>
<keyword evidence="1" id="KW-0479">Metal-binding</keyword>
<dbReference type="InterPro" id="IPR001567">
    <property type="entry name" value="Pept_M3A_M3B_dom"/>
</dbReference>
<keyword evidence="5" id="KW-1185">Reference proteome</keyword>
<feature type="domain" description="Peptidase M3A/M3B catalytic" evidence="2">
    <location>
        <begin position="183"/>
        <end position="554"/>
    </location>
</feature>
<evidence type="ECO:0000259" key="3">
    <source>
        <dbReference type="Pfam" id="PF08439"/>
    </source>
</evidence>
<sequence length="571" mass="67387">MVWKLEYIFKNKKDLESFSKNLEKECKDFKSNFENNLSNLKENEFLKAIITYENILEKITKIESYTFLCFAKDNNESSFYAKYEDICSKLQENLLFFEIEFNELDEKKQSEFIKFCTKYSYYLSNLLKQKAHQLSKKEERIMLRTKNIGVNAFSRLFDETFTSLNFKFNGENLKEEEILSKLSDNDRNIRKKASLTLSKKLKENSKLLTYIYNMIRKNSALECELRNYKYPEEMMHEYNQISKISVDNLINSAQNSFNLVHDFYKKKREILGYKTLYDYDRYAPLQDNGKYDYEKSKSIVLKAFENFNPKFASIAKHALENGFVDVMPSKTKISGAFSHSVTTDAHPYVLLNHTNKLRDLFTMAHELGHLIHQKLAYSVGFLNSQTPLTTAETASVFCEMIVFDYIKKDLKGEEKLSLYASKLEDIFATLYRQINFTTFEREIHAKKDELSTDEINQIWLKESKKMFGNSLKLNEYYSLWWSYIPHFIHTPFYCYSYAYAQLLVLALFGLYKSGKCKNFIELYTEFLSSGGSMEPRELIGKFNLDINNENFWQIGINEIKKLVNEFKGIKC</sequence>
<dbReference type="PANTHER" id="PTHR11804:SF5">
    <property type="entry name" value="OLIGOENDOPEPTIDASE F"/>
    <property type="match status" value="1"/>
</dbReference>
<dbReference type="Pfam" id="PF01432">
    <property type="entry name" value="Peptidase_M3"/>
    <property type="match status" value="1"/>
</dbReference>
<dbReference type="PANTHER" id="PTHR11804">
    <property type="entry name" value="PROTEASE M3 THIMET OLIGOPEPTIDASE-RELATED"/>
    <property type="match status" value="1"/>
</dbReference>
<name>A0A381DH03_9BACT</name>
<dbReference type="GO" id="GO:0004222">
    <property type="term" value="F:metalloendopeptidase activity"/>
    <property type="evidence" value="ECO:0007669"/>
    <property type="project" value="InterPro"/>
</dbReference>
<evidence type="ECO:0000256" key="1">
    <source>
        <dbReference type="RuleBase" id="RU003435"/>
    </source>
</evidence>
<dbReference type="InterPro" id="IPR013647">
    <property type="entry name" value="OligopepF_N_dom"/>
</dbReference>
<dbReference type="SUPFAM" id="SSF55486">
    <property type="entry name" value="Metalloproteases ('zincins'), catalytic domain"/>
    <property type="match status" value="1"/>
</dbReference>
<gene>
    <name evidence="4" type="primary">pepF1</name>
    <name evidence="4" type="ORF">NCTC12475_00164</name>
</gene>
<dbReference type="Proteomes" id="UP000254920">
    <property type="component" value="Unassembled WGS sequence"/>
</dbReference>
<keyword evidence="1" id="KW-0482">Metalloprotease</keyword>
<dbReference type="GeneID" id="93090614"/>
<dbReference type="STRING" id="32024.GCA_000788295_00082"/>
<protein>
    <submittedName>
        <fullName evidence="4">Putative oligoendopeptidase F</fullName>
        <ecNumber evidence="4">3.4.24.-</ecNumber>
    </submittedName>
</protein>
<keyword evidence="1" id="KW-0645">Protease</keyword>
<dbReference type="OrthoDB" id="9766487at2"/>
<feature type="domain" description="Oligopeptidase F N-terminal" evidence="3">
    <location>
        <begin position="100"/>
        <end position="166"/>
    </location>
</feature>
<dbReference type="GO" id="GO:0006518">
    <property type="term" value="P:peptide metabolic process"/>
    <property type="evidence" value="ECO:0007669"/>
    <property type="project" value="TreeGrafter"/>
</dbReference>
<reference evidence="4 5" key="1">
    <citation type="submission" date="2018-06" db="EMBL/GenBank/DDBJ databases">
        <authorList>
            <consortium name="Pathogen Informatics"/>
            <person name="Doyle S."/>
        </authorList>
    </citation>
    <scope>NUCLEOTIDE SEQUENCE [LARGE SCALE GENOMIC DNA]</scope>
    <source>
        <strain evidence="4 5">NCTC12475</strain>
    </source>
</reference>
<dbReference type="Gene3D" id="1.10.1370.20">
    <property type="entry name" value="Oligoendopeptidase f, C-terminal domain"/>
    <property type="match status" value="1"/>
</dbReference>
<organism evidence="4 5">
    <name type="scientific">Campylobacter sputorum subsp. sputorum</name>
    <dbReference type="NCBI Taxonomy" id="32024"/>
    <lineage>
        <taxon>Bacteria</taxon>
        <taxon>Pseudomonadati</taxon>
        <taxon>Campylobacterota</taxon>
        <taxon>Epsilonproteobacteria</taxon>
        <taxon>Campylobacterales</taxon>
        <taxon>Campylobacteraceae</taxon>
        <taxon>Campylobacter</taxon>
    </lineage>
</organism>
<dbReference type="EC" id="3.4.24.-" evidence="4"/>
<dbReference type="GO" id="GO:0046872">
    <property type="term" value="F:metal ion binding"/>
    <property type="evidence" value="ECO:0007669"/>
    <property type="project" value="UniProtKB-UniRule"/>
</dbReference>
<dbReference type="CDD" id="cd09610">
    <property type="entry name" value="M3B_PepF"/>
    <property type="match status" value="1"/>
</dbReference>
<comment type="cofactor">
    <cofactor evidence="1">
        <name>Zn(2+)</name>
        <dbReference type="ChEBI" id="CHEBI:29105"/>
    </cofactor>
    <text evidence="1">Binds 1 zinc ion.</text>
</comment>
<keyword evidence="1" id="KW-0862">Zinc</keyword>
<evidence type="ECO:0000313" key="5">
    <source>
        <dbReference type="Proteomes" id="UP000254920"/>
    </source>
</evidence>
<dbReference type="EMBL" id="UFVD01000001">
    <property type="protein sequence ID" value="SUX09718.1"/>
    <property type="molecule type" value="Genomic_DNA"/>
</dbReference>
<dbReference type="InterPro" id="IPR045090">
    <property type="entry name" value="Pept_M3A_M3B"/>
</dbReference>
<dbReference type="Pfam" id="PF08439">
    <property type="entry name" value="Peptidase_M3_N"/>
    <property type="match status" value="1"/>
</dbReference>
<keyword evidence="1 4" id="KW-0378">Hydrolase</keyword>